<keyword evidence="1" id="KW-0812">Transmembrane</keyword>
<gene>
    <name evidence="2" type="ORF">KL86DYS1_30258</name>
</gene>
<dbReference type="AlphaFoldDB" id="A0A212JS76"/>
<dbReference type="Gene3D" id="1.25.40.10">
    <property type="entry name" value="Tetratricopeptide repeat domain"/>
    <property type="match status" value="2"/>
</dbReference>
<dbReference type="EMBL" id="FLUM01000003">
    <property type="protein sequence ID" value="SBW02300.1"/>
    <property type="molecule type" value="Genomic_DNA"/>
</dbReference>
<evidence type="ECO:0000256" key="1">
    <source>
        <dbReference type="SAM" id="Phobius"/>
    </source>
</evidence>
<evidence type="ECO:0008006" key="3">
    <source>
        <dbReference type="Google" id="ProtNLM"/>
    </source>
</evidence>
<dbReference type="RefSeq" id="WP_296941990.1">
    <property type="nucleotide sequence ID" value="NZ_LT599032.1"/>
</dbReference>
<dbReference type="SUPFAM" id="SSF48452">
    <property type="entry name" value="TPR-like"/>
    <property type="match status" value="1"/>
</dbReference>
<feature type="transmembrane region" description="Helical" evidence="1">
    <location>
        <begin position="37"/>
        <end position="54"/>
    </location>
</feature>
<sequence length="237" mass="26153">MSSKKKQAEIREEKDWEKIDSAVHRSENFIEKYQKQILIGIGIVVVVVSGYLAFRHFYLGPKNVEAQVALFKGEQYYRNGQDSLAIYGDANGYVGFESIISDYGATNAGNLAKLYAGICYANLGQYDKALDHLKGFSGSDKVLSQLVNGTIGDCLSNTGKENDAVSYYVKAAKGVDNPSQSPILYKKAGLIYRNQGNYDKVVETFTTIKNQYMNSPVAMEADKYIEEANLMKAGGAK</sequence>
<keyword evidence="1" id="KW-1133">Transmembrane helix</keyword>
<name>A0A212JS76_9BACT</name>
<proteinExistence type="predicted"/>
<protein>
    <recommendedName>
        <fullName evidence="3">Tetratricopeptide repeat-like domain-containing protein</fullName>
    </recommendedName>
</protein>
<dbReference type="InterPro" id="IPR019734">
    <property type="entry name" value="TPR_rpt"/>
</dbReference>
<reference evidence="2" key="1">
    <citation type="submission" date="2016-04" db="EMBL/GenBank/DDBJ databases">
        <authorList>
            <person name="Evans L.H."/>
            <person name="Alamgir A."/>
            <person name="Owens N."/>
            <person name="Weber N.D."/>
            <person name="Virtaneva K."/>
            <person name="Barbian K."/>
            <person name="Babar A."/>
            <person name="Rosenke K."/>
        </authorList>
    </citation>
    <scope>NUCLEOTIDE SEQUENCE</scope>
    <source>
        <strain evidence="2">86-1</strain>
    </source>
</reference>
<keyword evidence="1" id="KW-0472">Membrane</keyword>
<organism evidence="2">
    <name type="scientific">uncultured Dysgonomonas sp</name>
    <dbReference type="NCBI Taxonomy" id="206096"/>
    <lineage>
        <taxon>Bacteria</taxon>
        <taxon>Pseudomonadati</taxon>
        <taxon>Bacteroidota</taxon>
        <taxon>Bacteroidia</taxon>
        <taxon>Bacteroidales</taxon>
        <taxon>Dysgonomonadaceae</taxon>
        <taxon>Dysgonomonas</taxon>
        <taxon>environmental samples</taxon>
    </lineage>
</organism>
<evidence type="ECO:0000313" key="2">
    <source>
        <dbReference type="EMBL" id="SBW02300.1"/>
    </source>
</evidence>
<dbReference type="InterPro" id="IPR011990">
    <property type="entry name" value="TPR-like_helical_dom_sf"/>
</dbReference>
<dbReference type="Pfam" id="PF13174">
    <property type="entry name" value="TPR_6"/>
    <property type="match status" value="1"/>
</dbReference>
<accession>A0A212JS76</accession>